<gene>
    <name evidence="1" type="ORF">H7965_01130</name>
</gene>
<reference evidence="1" key="1">
    <citation type="submission" date="2020-08" db="EMBL/GenBank/DDBJ databases">
        <authorList>
            <person name="Hu Y."/>
            <person name="Nguyen S.V."/>
            <person name="Li F."/>
            <person name="Fanning S."/>
        </authorList>
    </citation>
    <scope>NUCLEOTIDE SEQUENCE</scope>
    <source>
        <strain evidence="1">SYSU D8009</strain>
    </source>
</reference>
<dbReference type="RefSeq" id="WP_186768673.1">
    <property type="nucleotide sequence ID" value="NZ_JACOMF010000001.1"/>
</dbReference>
<accession>A0A9X0QUD3</accession>
<evidence type="ECO:0000313" key="2">
    <source>
        <dbReference type="Proteomes" id="UP000600101"/>
    </source>
</evidence>
<proteinExistence type="predicted"/>
<organism evidence="1 2">
    <name type="scientific">Siccirubricoccus deserti</name>
    <dbReference type="NCBI Taxonomy" id="2013562"/>
    <lineage>
        <taxon>Bacteria</taxon>
        <taxon>Pseudomonadati</taxon>
        <taxon>Pseudomonadota</taxon>
        <taxon>Alphaproteobacteria</taxon>
        <taxon>Acetobacterales</taxon>
        <taxon>Roseomonadaceae</taxon>
        <taxon>Siccirubricoccus</taxon>
    </lineage>
</organism>
<protein>
    <submittedName>
        <fullName evidence="1">Uncharacterized protein</fullName>
    </submittedName>
</protein>
<dbReference type="AlphaFoldDB" id="A0A9X0QUD3"/>
<dbReference type="EMBL" id="JACOMF010000001">
    <property type="protein sequence ID" value="MBC4013910.1"/>
    <property type="molecule type" value="Genomic_DNA"/>
</dbReference>
<evidence type="ECO:0000313" key="1">
    <source>
        <dbReference type="EMBL" id="MBC4013910.1"/>
    </source>
</evidence>
<comment type="caution">
    <text evidence="1">The sequence shown here is derived from an EMBL/GenBank/DDBJ whole genome shotgun (WGS) entry which is preliminary data.</text>
</comment>
<name>A0A9X0QUD3_9PROT</name>
<dbReference type="Proteomes" id="UP000600101">
    <property type="component" value="Unassembled WGS sequence"/>
</dbReference>
<sequence length="84" mass="9664">MPRRTKPSPGATEQAALWPDELLVTGFNLMNRRRSLIRRLDHLLEDAANEQFEEAAMVLRDALERLRIALLKDTLCLQNGHAER</sequence>
<keyword evidence="2" id="KW-1185">Reference proteome</keyword>